<feature type="region of interest" description="Disordered" evidence="2">
    <location>
        <begin position="1"/>
        <end position="64"/>
    </location>
</feature>
<organism evidence="3 4">
    <name type="scientific">Marasmius crinis-equi</name>
    <dbReference type="NCBI Taxonomy" id="585013"/>
    <lineage>
        <taxon>Eukaryota</taxon>
        <taxon>Fungi</taxon>
        <taxon>Dikarya</taxon>
        <taxon>Basidiomycota</taxon>
        <taxon>Agaricomycotina</taxon>
        <taxon>Agaricomycetes</taxon>
        <taxon>Agaricomycetidae</taxon>
        <taxon>Agaricales</taxon>
        <taxon>Marasmiineae</taxon>
        <taxon>Marasmiaceae</taxon>
        <taxon>Marasmius</taxon>
    </lineage>
</organism>
<evidence type="ECO:0000313" key="4">
    <source>
        <dbReference type="Proteomes" id="UP001465976"/>
    </source>
</evidence>
<accession>A0ABR3EQA3</accession>
<evidence type="ECO:0000313" key="3">
    <source>
        <dbReference type="EMBL" id="KAL0565065.1"/>
    </source>
</evidence>
<dbReference type="Proteomes" id="UP001465976">
    <property type="component" value="Unassembled WGS sequence"/>
</dbReference>
<evidence type="ECO:0000256" key="1">
    <source>
        <dbReference type="SAM" id="Coils"/>
    </source>
</evidence>
<feature type="compositionally biased region" description="Basic and acidic residues" evidence="2">
    <location>
        <begin position="30"/>
        <end position="48"/>
    </location>
</feature>
<reference evidence="3 4" key="1">
    <citation type="submission" date="2024-02" db="EMBL/GenBank/DDBJ databases">
        <title>A draft genome for the cacao thread blight pathogen Marasmius crinis-equi.</title>
        <authorList>
            <person name="Cohen S.P."/>
            <person name="Baruah I.K."/>
            <person name="Amoako-Attah I."/>
            <person name="Bukari Y."/>
            <person name="Meinhardt L.W."/>
            <person name="Bailey B.A."/>
        </authorList>
    </citation>
    <scope>NUCLEOTIDE SEQUENCE [LARGE SCALE GENOMIC DNA]</scope>
    <source>
        <strain evidence="3 4">GH-76</strain>
    </source>
</reference>
<feature type="region of interest" description="Disordered" evidence="2">
    <location>
        <begin position="315"/>
        <end position="334"/>
    </location>
</feature>
<gene>
    <name evidence="3" type="ORF">V5O48_016966</name>
</gene>
<feature type="region of interest" description="Disordered" evidence="2">
    <location>
        <begin position="1240"/>
        <end position="1296"/>
    </location>
</feature>
<feature type="region of interest" description="Disordered" evidence="2">
    <location>
        <begin position="1138"/>
        <end position="1164"/>
    </location>
</feature>
<dbReference type="EMBL" id="JBAHYK010002436">
    <property type="protein sequence ID" value="KAL0565065.1"/>
    <property type="molecule type" value="Genomic_DNA"/>
</dbReference>
<feature type="non-terminal residue" evidence="3">
    <location>
        <position position="1570"/>
    </location>
</feature>
<protein>
    <submittedName>
        <fullName evidence="3">Uncharacterized protein</fullName>
    </submittedName>
</protein>
<evidence type="ECO:0000256" key="2">
    <source>
        <dbReference type="SAM" id="MobiDB-lite"/>
    </source>
</evidence>
<feature type="coiled-coil region" evidence="1">
    <location>
        <begin position="255"/>
        <end position="315"/>
    </location>
</feature>
<keyword evidence="1" id="KW-0175">Coiled coil</keyword>
<keyword evidence="4" id="KW-1185">Reference proteome</keyword>
<feature type="coiled-coil region" evidence="1">
    <location>
        <begin position="156"/>
        <end position="220"/>
    </location>
</feature>
<comment type="caution">
    <text evidence="3">The sequence shown here is derived from an EMBL/GenBank/DDBJ whole genome shotgun (WGS) entry which is preliminary data.</text>
</comment>
<proteinExistence type="predicted"/>
<name>A0ABR3EQA3_9AGAR</name>
<feature type="coiled-coil region" evidence="1">
    <location>
        <begin position="417"/>
        <end position="916"/>
    </location>
</feature>
<sequence>MADEPPAMDTNPDGLDNHILSTTRAKRRHSGVDDTYKPAKASKSDSDSHASAGGLRKELDTAQVSLTKKEQELVDIRKLVQEREKTIDEKNKKIEEQESQYTKQARVVENLRAEASSQQASLVATTTRYMKIITDMETNYRKQRNGTAFLETQQAISGLLMERGQWTEEIAELTEEIAELKKRLKFLEHEPEQDGKEGTDEDLHDKVRALRNKVALLEEEQTPSSDTSPAKEQVEELSRKVRSLEDLQVKQKDFADLKDRELERLVKDLAKSRDEAEGLAGAHRDIVEKLEGQSVEAVMETIRQSQTRITELEAKMKQPQPQEEEPGTTEKHEREMAACKRDYEQQIKSLSSSITSLQGRYSEQERVHKVKIDTLQTKLNGVPEMTQTLQAQNTELEELVTQRDVQIAQQTERLGTLDSLQVQHSELRTKLQELNNDLEEKKTRITELESVQTQNAAVLGDRTVVEAAEKIVELENDLRQADADAIRIKTESKSLSTRKNELEADVKAKTLLLDQQKTDLEDLQKQINSATVGGKSLAEALRDIDDYQERLLQLNTNAEQKHEQVAKDKAALEATCVELAKELEHERGRLSILEEQFDGASEALEGKSASEVAEDLKAYRERIAKLGADARQERERVANEKATFEAKCTELTNELEHTKKQHSDASKVAEALKASQERIAKLEADARQEHERVANEKATFEAKCTELTNELEHAKKQHSDASKVAEALKASQERIAKLEADARQEHERVAIEKAAFEAECTDLTKELERVKKEHSDASKVAEDLKASQEHIAKLEADAQQEQKRTAMDKVNHRARFEYAHADASVEATLEAKQTELTKELEQERGRLVEFEKTETMNAAQLDGKTVEQAVQRIIELEAQARDADAKSTEERSQAQAASLRTRISNLEREVTEKSTTIDSQMTKLQEFERDDRSRAAALNRKTIYSLLNDVRIQQQTIDSAQNAAKIQKVYSLTFSFTFKLLLTRSLGKIQEHGEELQGAQGIHYFAPNDNILIYEYDKTNFEQETTSRLEATSANERATLDLKVAQDQKARLGEQVQRLQNDLDKKAQEHESAIAQKSGEITTLTQQLANLENDSDKKFQEHESTIAQKSGEITTLTQQLANLESKNKTDTAELNKRLEEANGTISRLKGKGPEEPTASTSEVERLRRELEEIKTELEKAKSRQTTADSSAEVEKLRRELEAAKKGVGLQNPAVDELLRLSYSRGHHLKKLNSATIEEELREMESTRPRFKAGDAIPAPKPGQQQDKNDTGYDADGEHDPTPDGDGSLNLGEESDRSVTYERYRTMAPADHTNDTRDDFKHRINVSKIFDPPTETTAQLTVQRIQKVFREAAMECLQADHIGLLFLAPPVPQERLQLFSKDAEKHGPKVHNSYLDKAGKTTTEELRKSGWNLALQLKLVDLLTSLVTNCPDKAQFGPEPEKLDWKALVRDRFNTIYELAIKVIPKGEAEKNDHSLVLQRLIASDCARNIKNGQTGFRTAVTTPLSFATLSSRAEEFRTQKYNGRIQISIKMLCYSQERKDEHGITVWKYAYDVTEALGVNGMSDEEVDEE</sequence>
<feature type="coiled-coil region" evidence="1">
    <location>
        <begin position="76"/>
        <end position="114"/>
    </location>
</feature>
<feature type="compositionally biased region" description="Basic and acidic residues" evidence="2">
    <location>
        <begin position="1266"/>
        <end position="1281"/>
    </location>
</feature>
<dbReference type="Gene3D" id="1.20.58.60">
    <property type="match status" value="1"/>
</dbReference>